<proteinExistence type="evidence at transcript level"/>
<dbReference type="InterPro" id="IPR000683">
    <property type="entry name" value="Gfo/Idh/MocA-like_OxRdtase_N"/>
</dbReference>
<dbReference type="Pfam" id="PF01041">
    <property type="entry name" value="DegT_DnrJ_EryC1"/>
    <property type="match status" value="1"/>
</dbReference>
<keyword evidence="6" id="KW-0032">Aminotransferase</keyword>
<protein>
    <submittedName>
        <fullName evidence="6">Dehydrogenase MVIM-sugar aminotransferase fusion protein</fullName>
    </submittedName>
</protein>
<organism evidence="6">
    <name type="scientific">Karenia brevis</name>
    <name type="common">Red tide dinoflagellate</name>
    <name type="synonym">Gymnodinium breve</name>
    <dbReference type="NCBI Taxonomy" id="156230"/>
    <lineage>
        <taxon>Eukaryota</taxon>
        <taxon>Sar</taxon>
        <taxon>Alveolata</taxon>
        <taxon>Dinophyceae</taxon>
        <taxon>Gymnodiniales</taxon>
        <taxon>Kareniaceae</taxon>
        <taxon>Karenia</taxon>
    </lineage>
</organism>
<dbReference type="InterPro" id="IPR015424">
    <property type="entry name" value="PyrdxlP-dep_Trfase"/>
</dbReference>
<evidence type="ECO:0000256" key="2">
    <source>
        <dbReference type="ARBA" id="ARBA00022898"/>
    </source>
</evidence>
<dbReference type="Gene3D" id="3.40.640.10">
    <property type="entry name" value="Type I PLP-dependent aspartate aminotransferase-like (Major domain)"/>
    <property type="match status" value="1"/>
</dbReference>
<dbReference type="PANTHER" id="PTHR30244">
    <property type="entry name" value="TRANSAMINASE"/>
    <property type="match status" value="1"/>
</dbReference>
<dbReference type="FunFam" id="3.40.640.10:FF:000089">
    <property type="entry name" value="Aminotransferase, DegT/DnrJ/EryC1/StrS family"/>
    <property type="match status" value="1"/>
</dbReference>
<dbReference type="GO" id="GO:0000166">
    <property type="term" value="F:nucleotide binding"/>
    <property type="evidence" value="ECO:0007669"/>
    <property type="project" value="InterPro"/>
</dbReference>
<dbReference type="SUPFAM" id="SSF51735">
    <property type="entry name" value="NAD(P)-binding Rossmann-fold domains"/>
    <property type="match status" value="1"/>
</dbReference>
<dbReference type="InterPro" id="IPR036291">
    <property type="entry name" value="NAD(P)-bd_dom_sf"/>
</dbReference>
<feature type="domain" description="GFO/IDH/MocA-like oxidoreductase" evidence="5">
    <location>
        <begin position="128"/>
        <end position="248"/>
    </location>
</feature>
<dbReference type="Pfam" id="PF01408">
    <property type="entry name" value="GFO_IDH_MocA"/>
    <property type="match status" value="1"/>
</dbReference>
<evidence type="ECO:0000256" key="1">
    <source>
        <dbReference type="ARBA" id="ARBA00010928"/>
    </source>
</evidence>
<dbReference type="Pfam" id="PF22725">
    <property type="entry name" value="GFO_IDH_MocA_C3"/>
    <property type="match status" value="1"/>
</dbReference>
<evidence type="ECO:0000259" key="5">
    <source>
        <dbReference type="Pfam" id="PF22725"/>
    </source>
</evidence>
<keyword evidence="2" id="KW-0663">Pyridoxal phosphate</keyword>
<accession>A9LFJ3</accession>
<dbReference type="AlphaFoldDB" id="A9LFJ3"/>
<dbReference type="SUPFAM" id="SSF55347">
    <property type="entry name" value="Glyceraldehyde-3-phosphate dehydrogenase-like, C-terminal domain"/>
    <property type="match status" value="1"/>
</dbReference>
<dbReference type="InterPro" id="IPR000653">
    <property type="entry name" value="DegT/StrS_aminotransferase"/>
</dbReference>
<dbReference type="GO" id="GO:0000271">
    <property type="term" value="P:polysaccharide biosynthetic process"/>
    <property type="evidence" value="ECO:0007669"/>
    <property type="project" value="TreeGrafter"/>
</dbReference>
<dbReference type="EMBL" id="EF540335">
    <property type="protein sequence ID" value="ABV49403.1"/>
    <property type="molecule type" value="mRNA"/>
</dbReference>
<name>A9LFJ3_KARBR</name>
<dbReference type="GO" id="GO:0030170">
    <property type="term" value="F:pyridoxal phosphate binding"/>
    <property type="evidence" value="ECO:0007669"/>
    <property type="project" value="TreeGrafter"/>
</dbReference>
<comment type="similarity">
    <text evidence="1">Belongs to the Gfo/Idh/MocA family.</text>
</comment>
<dbReference type="SUPFAM" id="SSF53383">
    <property type="entry name" value="PLP-dependent transferases"/>
    <property type="match status" value="1"/>
</dbReference>
<evidence type="ECO:0000313" key="6">
    <source>
        <dbReference type="EMBL" id="ABV49403.1"/>
    </source>
</evidence>
<dbReference type="GO" id="GO:0008483">
    <property type="term" value="F:transaminase activity"/>
    <property type="evidence" value="ECO:0007669"/>
    <property type="project" value="UniProtKB-KW"/>
</dbReference>
<dbReference type="CDD" id="cd00616">
    <property type="entry name" value="AHBA_syn"/>
    <property type="match status" value="1"/>
</dbReference>
<dbReference type="InterPro" id="IPR015422">
    <property type="entry name" value="PyrdxlP-dep_Trfase_small"/>
</dbReference>
<dbReference type="Gene3D" id="3.40.50.720">
    <property type="entry name" value="NAD(P)-binding Rossmann-like Domain"/>
    <property type="match status" value="1"/>
</dbReference>
<dbReference type="InterPro" id="IPR015421">
    <property type="entry name" value="PyrdxlP-dep_Trfase_major"/>
</dbReference>
<evidence type="ECO:0000259" key="4">
    <source>
        <dbReference type="Pfam" id="PF01408"/>
    </source>
</evidence>
<keyword evidence="6" id="KW-0808">Transferase</keyword>
<comment type="similarity">
    <text evidence="3">Belongs to the DegT/DnrJ/EryC1 family.</text>
</comment>
<evidence type="ECO:0000256" key="3">
    <source>
        <dbReference type="ARBA" id="ARBA00037999"/>
    </source>
</evidence>
<dbReference type="InterPro" id="IPR055170">
    <property type="entry name" value="GFO_IDH_MocA-like_dom"/>
</dbReference>
<reference evidence="6" key="1">
    <citation type="journal article" date="2007" name="BMC Evol. Biol.">
        <title>Horizontal gene transfer in chromalveolates.</title>
        <authorList>
            <person name="Nosenko T."/>
            <person name="Bhattacharya D."/>
        </authorList>
    </citation>
    <scope>NUCLEOTIDE SEQUENCE</scope>
    <source>
        <strain evidence="6">Wilson</strain>
    </source>
</reference>
<sequence length="738" mass="80711">MKVAVVGLGYFGVNYVRIANELPEAQLVAVCDVFKANVDKVCAKYSDLKGFTDIDELLAMEGLEAIILITPATTHYETAKKVLKAKKHLLIEKPFTTESKHAVELTELAKTTGVTLLVGHTFLYNSGVQTTKRIMESANFGDLLYMYATRTNLGPFRDDVNAAWDLAPHDISIFQYVTGKVPSWVCAVGSCPLSDASQKVSSPKAGKSEKIEDVVFITLGYEGTSLVSNIHVSWANPKKVRELTLVGSGMRVVFDDMDPAARVKVFKTPVQGPGQALPSETMTDGSYQAAFYGALQTGDAYHPSVKPSEPLKDQVSDFLRCAREGRQPVSDARFGADVVRVLQAIQESVKKGGERVQVPPHDSFKVNPNANIPLVDLRANYLSIKDEVWAGIGDVLNKTAFVLGPHVKKFEDEFAAWCGNKYCIGLNSGTDALYLAIKFLDIGPGDEVIVQANTFIASVLAISNNGATPVLVDHDEYYMLDCSKIEAAITPKTKAIMPVHLYGHCCDMDAILDIAKKNNLVVIEDASQAHGALHKGRRAGSIGDVGCFSLYPGKNLGAYGDAGCLTTNNEELATRINWWRNWGAKKKYHHELKGGNSRLDTVQAAVLSVKLKYMDAWNGRRGELAAYYTEKLRGVGDLITPCEAPGTKCVWHLYVVRTAKRDALLKYLNDSGIGAGIHYPIPIHELGAYKKEMELYAGQLPNTSNNAPQLLSLPMFPELTEEKIDIIVGKCKTFFSSC</sequence>
<dbReference type="Gene3D" id="3.30.360.10">
    <property type="entry name" value="Dihydrodipicolinate Reductase, domain 2"/>
    <property type="match status" value="1"/>
</dbReference>
<dbReference type="Gene3D" id="3.90.1150.10">
    <property type="entry name" value="Aspartate Aminotransferase, domain 1"/>
    <property type="match status" value="1"/>
</dbReference>
<feature type="domain" description="Gfo/Idh/MocA-like oxidoreductase N-terminal" evidence="4">
    <location>
        <begin position="1"/>
        <end position="120"/>
    </location>
</feature>
<dbReference type="PANTHER" id="PTHR30244:SF36">
    <property type="entry name" value="3-OXO-GLUCOSE-6-PHOSPHATE:GLUTAMATE AMINOTRANSFERASE"/>
    <property type="match status" value="1"/>
</dbReference>